<protein>
    <submittedName>
        <fullName evidence="2">DUF2878 domain-containing protein</fullName>
    </submittedName>
</protein>
<keyword evidence="1" id="KW-0812">Transmembrane</keyword>
<proteinExistence type="predicted"/>
<reference evidence="2 3" key="1">
    <citation type="submission" date="2019-07" db="EMBL/GenBank/DDBJ databases">
        <title>Lysobacter weifangensis sp. nov., isolated from bensulfuron-methyl contaminated farmland soil.</title>
        <authorList>
            <person name="Zhao H."/>
        </authorList>
    </citation>
    <scope>NUCLEOTIDE SEQUENCE [LARGE SCALE GENOMIC DNA]</scope>
    <source>
        <strain evidence="2 3">CC-Bw-6</strain>
    </source>
</reference>
<evidence type="ECO:0000313" key="3">
    <source>
        <dbReference type="Proteomes" id="UP000315891"/>
    </source>
</evidence>
<name>A0A516V3U5_9GAMM</name>
<dbReference type="Pfam" id="PF11086">
    <property type="entry name" value="DUF2878"/>
    <property type="match status" value="1"/>
</dbReference>
<dbReference type="OrthoDB" id="288800at2"/>
<dbReference type="AlphaFoldDB" id="A0A516V3U5"/>
<evidence type="ECO:0000313" key="2">
    <source>
        <dbReference type="EMBL" id="QDQ73184.1"/>
    </source>
</evidence>
<evidence type="ECO:0000256" key="1">
    <source>
        <dbReference type="SAM" id="Phobius"/>
    </source>
</evidence>
<feature type="transmembrane region" description="Helical" evidence="1">
    <location>
        <begin position="96"/>
        <end position="114"/>
    </location>
</feature>
<keyword evidence="1" id="KW-1133">Transmembrane helix</keyword>
<feature type="transmembrane region" description="Helical" evidence="1">
    <location>
        <begin position="67"/>
        <end position="90"/>
    </location>
</feature>
<accession>A0A516V3U5</accession>
<dbReference type="EMBL" id="CP041742">
    <property type="protein sequence ID" value="QDQ73184.1"/>
    <property type="molecule type" value="Genomic_DNA"/>
</dbReference>
<sequence length="193" mass="20248">MAAIPTCPGCWRPEVASWANLFGYQATWFAVAWSAGHGRAWIGMLACIAFIGVQWRCSHARRADARVVLAALACGLLVDGIAARTGLLAYASAFPALPAPAWIVLLWCAFAMTMNHSMAWFAPRPWLAAAFAAVGGPLAYLGAARGFGALAFHDPAWPALLYLGSAWAIALPLLLRAASGGSRAARAAIGVRA</sequence>
<organism evidence="2 3">
    <name type="scientific">Pseudoluteimonas lycopersici</name>
    <dbReference type="NCBI Taxonomy" id="1324796"/>
    <lineage>
        <taxon>Bacteria</taxon>
        <taxon>Pseudomonadati</taxon>
        <taxon>Pseudomonadota</taxon>
        <taxon>Gammaproteobacteria</taxon>
        <taxon>Lysobacterales</taxon>
        <taxon>Lysobacteraceae</taxon>
        <taxon>Pseudoluteimonas</taxon>
    </lineage>
</organism>
<dbReference type="InterPro" id="IPR021306">
    <property type="entry name" value="DUF2878"/>
</dbReference>
<keyword evidence="3" id="KW-1185">Reference proteome</keyword>
<feature type="transmembrane region" description="Helical" evidence="1">
    <location>
        <begin position="38"/>
        <end position="55"/>
    </location>
</feature>
<feature type="transmembrane region" description="Helical" evidence="1">
    <location>
        <begin position="156"/>
        <end position="175"/>
    </location>
</feature>
<keyword evidence="1" id="KW-0472">Membrane</keyword>
<gene>
    <name evidence="2" type="ORF">FNZ56_04505</name>
</gene>
<dbReference type="Proteomes" id="UP000315891">
    <property type="component" value="Chromosome"/>
</dbReference>
<feature type="transmembrane region" description="Helical" evidence="1">
    <location>
        <begin position="126"/>
        <end position="144"/>
    </location>
</feature>